<evidence type="ECO:0000313" key="3">
    <source>
        <dbReference type="Proteomes" id="UP000647241"/>
    </source>
</evidence>
<dbReference type="AlphaFoldDB" id="A0A917M420"/>
<dbReference type="Gene3D" id="2.60.120.10">
    <property type="entry name" value="Jelly Rolls"/>
    <property type="match status" value="1"/>
</dbReference>
<dbReference type="InterPro" id="IPR013096">
    <property type="entry name" value="Cupin_2"/>
</dbReference>
<dbReference type="InterPro" id="IPR011051">
    <property type="entry name" value="RmlC_Cupin_sf"/>
</dbReference>
<keyword evidence="3" id="KW-1185">Reference proteome</keyword>
<dbReference type="PANTHER" id="PTHR37694">
    <property type="entry name" value="SLR8022 PROTEIN"/>
    <property type="match status" value="1"/>
</dbReference>
<protein>
    <recommendedName>
        <fullName evidence="1">Cupin type-2 domain-containing protein</fullName>
    </recommendedName>
</protein>
<sequence length="135" mass="15155">MTTSQQDGTMVDKQAQFDLLKEIASSEQKKPWPSGHYAKTLFKKHDFRIVLITMEKAAKMKEHHADGSISIQVLKGKVRLNVNSHPHELSPGNLFTLAASIRHDVEAQEDSAFLLTISWPSDEELAAMKHRGYGT</sequence>
<organism evidence="2 3">
    <name type="scientific">Edaphobacter dinghuensis</name>
    <dbReference type="NCBI Taxonomy" id="1560005"/>
    <lineage>
        <taxon>Bacteria</taxon>
        <taxon>Pseudomonadati</taxon>
        <taxon>Acidobacteriota</taxon>
        <taxon>Terriglobia</taxon>
        <taxon>Terriglobales</taxon>
        <taxon>Acidobacteriaceae</taxon>
        <taxon>Edaphobacter</taxon>
    </lineage>
</organism>
<evidence type="ECO:0000313" key="2">
    <source>
        <dbReference type="EMBL" id="GGG75972.1"/>
    </source>
</evidence>
<accession>A0A917M420</accession>
<reference evidence="2" key="1">
    <citation type="journal article" date="2014" name="Int. J. Syst. Evol. Microbiol.">
        <title>Complete genome sequence of Corynebacterium casei LMG S-19264T (=DSM 44701T), isolated from a smear-ripened cheese.</title>
        <authorList>
            <consortium name="US DOE Joint Genome Institute (JGI-PGF)"/>
            <person name="Walter F."/>
            <person name="Albersmeier A."/>
            <person name="Kalinowski J."/>
            <person name="Ruckert C."/>
        </authorList>
    </citation>
    <scope>NUCLEOTIDE SEQUENCE</scope>
    <source>
        <strain evidence="2">CGMCC 1.12997</strain>
    </source>
</reference>
<dbReference type="Pfam" id="PF07883">
    <property type="entry name" value="Cupin_2"/>
    <property type="match status" value="1"/>
</dbReference>
<comment type="caution">
    <text evidence="2">The sequence shown here is derived from an EMBL/GenBank/DDBJ whole genome shotgun (WGS) entry which is preliminary data.</text>
</comment>
<feature type="domain" description="Cupin type-2" evidence="1">
    <location>
        <begin position="51"/>
        <end position="113"/>
    </location>
</feature>
<dbReference type="Proteomes" id="UP000647241">
    <property type="component" value="Unassembled WGS sequence"/>
</dbReference>
<dbReference type="SUPFAM" id="SSF51182">
    <property type="entry name" value="RmlC-like cupins"/>
    <property type="match status" value="1"/>
</dbReference>
<dbReference type="RefSeq" id="WP_188553861.1">
    <property type="nucleotide sequence ID" value="NZ_BMGT01000002.1"/>
</dbReference>
<evidence type="ECO:0000259" key="1">
    <source>
        <dbReference type="Pfam" id="PF07883"/>
    </source>
</evidence>
<dbReference type="CDD" id="cd02230">
    <property type="entry name" value="cupin_HP0902-like"/>
    <property type="match status" value="1"/>
</dbReference>
<dbReference type="PANTHER" id="PTHR37694:SF1">
    <property type="entry name" value="SLR8022 PROTEIN"/>
    <property type="match status" value="1"/>
</dbReference>
<gene>
    <name evidence="2" type="ORF">GCM10011585_18550</name>
</gene>
<name>A0A917M420_9BACT</name>
<dbReference type="InterPro" id="IPR014710">
    <property type="entry name" value="RmlC-like_jellyroll"/>
</dbReference>
<proteinExistence type="predicted"/>
<dbReference type="EMBL" id="BMGT01000002">
    <property type="protein sequence ID" value="GGG75972.1"/>
    <property type="molecule type" value="Genomic_DNA"/>
</dbReference>
<reference evidence="2" key="2">
    <citation type="submission" date="2020-09" db="EMBL/GenBank/DDBJ databases">
        <authorList>
            <person name="Sun Q."/>
            <person name="Zhou Y."/>
        </authorList>
    </citation>
    <scope>NUCLEOTIDE SEQUENCE</scope>
    <source>
        <strain evidence="2">CGMCC 1.12997</strain>
    </source>
</reference>